<organism evidence="1 2">
    <name type="scientific">Blastopirellula marina</name>
    <dbReference type="NCBI Taxonomy" id="124"/>
    <lineage>
        <taxon>Bacteria</taxon>
        <taxon>Pseudomonadati</taxon>
        <taxon>Planctomycetota</taxon>
        <taxon>Planctomycetia</taxon>
        <taxon>Pirellulales</taxon>
        <taxon>Pirellulaceae</taxon>
        <taxon>Blastopirellula</taxon>
    </lineage>
</organism>
<dbReference type="EMBL" id="PUIA01000016">
    <property type="protein sequence ID" value="PQO39370.1"/>
    <property type="molecule type" value="Genomic_DNA"/>
</dbReference>
<dbReference type="AlphaFoldDB" id="A0A2S8G4Z4"/>
<gene>
    <name evidence="1" type="ORF">C5Y96_05815</name>
</gene>
<name>A0A2S8G4Z4_9BACT</name>
<comment type="caution">
    <text evidence="1">The sequence shown here is derived from an EMBL/GenBank/DDBJ whole genome shotgun (WGS) entry which is preliminary data.</text>
</comment>
<dbReference type="Proteomes" id="UP000240009">
    <property type="component" value="Unassembled WGS sequence"/>
</dbReference>
<sequence length="324" mass="35585">MTEQGSFQPLWKAADDEQQAKDRLHARQLACLEKALDLSGIHRSSSAYRLARLVFHVTKNTGGVLSWTAERIAADQAMRLANGSEISPRSVQRAAAQLRRAGIIQQATNSEAGRGVSFAARSIDWRHVAAIAEGEQAVTARATDSATARAIDRAIDRATASATDRATAYANGGSLLLPLNQEPKTPITTWKTARGKVCKWVSDWVPPLKHCQVVGVSPDYVCQVVDLFEQAGGLWPPGGLRWRLLRAAPEIEPDRLDAWPPIAEPTGEERRACEMLANVRQWCQDKPNADPPEVIFRRAANDKGLGELVDRALFRERLADMAQV</sequence>
<evidence type="ECO:0000313" key="1">
    <source>
        <dbReference type="EMBL" id="PQO39370.1"/>
    </source>
</evidence>
<dbReference type="OrthoDB" id="292708at2"/>
<proteinExistence type="predicted"/>
<protein>
    <submittedName>
        <fullName evidence="1">Uncharacterized protein</fullName>
    </submittedName>
</protein>
<dbReference type="RefSeq" id="WP_105350799.1">
    <property type="nucleotide sequence ID" value="NZ_PUIA01000016.1"/>
</dbReference>
<reference evidence="1 2" key="1">
    <citation type="submission" date="2018-02" db="EMBL/GenBank/DDBJ databases">
        <title>Comparative genomes isolates from brazilian mangrove.</title>
        <authorList>
            <person name="Araujo J.E."/>
            <person name="Taketani R.G."/>
            <person name="Silva M.C.P."/>
            <person name="Loureco M.V."/>
            <person name="Andreote F.D."/>
        </authorList>
    </citation>
    <scope>NUCLEOTIDE SEQUENCE [LARGE SCALE GENOMIC DNA]</scope>
    <source>
        <strain evidence="1 2">HEX-2 MGV</strain>
    </source>
</reference>
<evidence type="ECO:0000313" key="2">
    <source>
        <dbReference type="Proteomes" id="UP000240009"/>
    </source>
</evidence>
<accession>A0A2S8G4Z4</accession>